<proteinExistence type="predicted"/>
<evidence type="ECO:0000313" key="2">
    <source>
        <dbReference type="Proteomes" id="UP000632659"/>
    </source>
</evidence>
<reference evidence="1" key="1">
    <citation type="submission" date="2020-08" db="EMBL/GenBank/DDBJ databases">
        <title>Genome public.</title>
        <authorList>
            <person name="Liu C."/>
            <person name="Sun Q."/>
        </authorList>
    </citation>
    <scope>NUCLEOTIDE SEQUENCE</scope>
    <source>
        <strain evidence="1">NSJ-15</strain>
    </source>
</reference>
<name>A0A8J6P964_9FIRM</name>
<evidence type="ECO:0008006" key="3">
    <source>
        <dbReference type="Google" id="ProtNLM"/>
    </source>
</evidence>
<sequence length="71" mass="8063">MLAFYLSLIDSPEARTKFENIYYSYRSVMFHSANQVLHNAHDAEDIVADSFLAVINILDAIDSTDEDKHGI</sequence>
<dbReference type="EMBL" id="JACRTL010000017">
    <property type="protein sequence ID" value="MBC8612105.1"/>
    <property type="molecule type" value="Genomic_DNA"/>
</dbReference>
<dbReference type="Proteomes" id="UP000632659">
    <property type="component" value="Unassembled WGS sequence"/>
</dbReference>
<dbReference type="GO" id="GO:0006352">
    <property type="term" value="P:DNA-templated transcription initiation"/>
    <property type="evidence" value="ECO:0007669"/>
    <property type="project" value="InterPro"/>
</dbReference>
<dbReference type="InterPro" id="IPR013325">
    <property type="entry name" value="RNA_pol_sigma_r2"/>
</dbReference>
<accession>A0A8J6P964</accession>
<organism evidence="1 2">
    <name type="scientific">Massiliimalia timonensis</name>
    <dbReference type="NCBI Taxonomy" id="1987501"/>
    <lineage>
        <taxon>Bacteria</taxon>
        <taxon>Bacillati</taxon>
        <taxon>Bacillota</taxon>
        <taxon>Clostridia</taxon>
        <taxon>Eubacteriales</taxon>
        <taxon>Oscillospiraceae</taxon>
        <taxon>Massiliimalia</taxon>
    </lineage>
</organism>
<dbReference type="Gene3D" id="1.10.1740.10">
    <property type="match status" value="1"/>
</dbReference>
<gene>
    <name evidence="1" type="ORF">H8702_13510</name>
</gene>
<dbReference type="SUPFAM" id="SSF88946">
    <property type="entry name" value="Sigma2 domain of RNA polymerase sigma factors"/>
    <property type="match status" value="1"/>
</dbReference>
<comment type="caution">
    <text evidence="1">The sequence shown here is derived from an EMBL/GenBank/DDBJ whole genome shotgun (WGS) entry which is preliminary data.</text>
</comment>
<dbReference type="GO" id="GO:0003700">
    <property type="term" value="F:DNA-binding transcription factor activity"/>
    <property type="evidence" value="ECO:0007669"/>
    <property type="project" value="InterPro"/>
</dbReference>
<protein>
    <recommendedName>
        <fullName evidence="3">RNA polymerase sigma-70 region 2 domain-containing protein</fullName>
    </recommendedName>
</protein>
<dbReference type="RefSeq" id="WP_187536925.1">
    <property type="nucleotide sequence ID" value="NZ_JACRTL010000017.1"/>
</dbReference>
<keyword evidence="2" id="KW-1185">Reference proteome</keyword>
<dbReference type="AlphaFoldDB" id="A0A8J6P964"/>
<evidence type="ECO:0000313" key="1">
    <source>
        <dbReference type="EMBL" id="MBC8612105.1"/>
    </source>
</evidence>